<dbReference type="Gene3D" id="3.40.50.300">
    <property type="entry name" value="P-loop containing nucleotide triphosphate hydrolases"/>
    <property type="match status" value="1"/>
</dbReference>
<reference evidence="10 11" key="1">
    <citation type="submission" date="2023-12" db="EMBL/GenBank/DDBJ databases">
        <title>Gut-associated functions are favored during microbiome assembly across C. elegans life.</title>
        <authorList>
            <person name="Zimmermann J."/>
        </authorList>
    </citation>
    <scope>NUCLEOTIDE SEQUENCE [LARGE SCALE GENOMIC DNA]</scope>
    <source>
        <strain evidence="10 11">JUb134</strain>
    </source>
</reference>
<evidence type="ECO:0000256" key="4">
    <source>
        <dbReference type="ARBA" id="ARBA00022679"/>
    </source>
</evidence>
<dbReference type="GO" id="GO:0046316">
    <property type="term" value="F:gluconokinase activity"/>
    <property type="evidence" value="ECO:0007669"/>
    <property type="project" value="UniProtKB-EC"/>
</dbReference>
<dbReference type="InterPro" id="IPR027417">
    <property type="entry name" value="P-loop_NTPase"/>
</dbReference>
<dbReference type="SUPFAM" id="SSF52540">
    <property type="entry name" value="P-loop containing nucleoside triphosphate hydrolases"/>
    <property type="match status" value="1"/>
</dbReference>
<proteinExistence type="inferred from homology"/>
<comment type="pathway">
    <text evidence="1">Carbohydrate acid metabolism.</text>
</comment>
<dbReference type="RefSeq" id="WP_132883407.1">
    <property type="nucleotide sequence ID" value="NZ_JBBGZA010000001.1"/>
</dbReference>
<evidence type="ECO:0000256" key="8">
    <source>
        <dbReference type="ARBA" id="ARBA00048090"/>
    </source>
</evidence>
<name>A0ABU8Q0A9_9SPHN</name>
<dbReference type="EC" id="2.7.1.12" evidence="3 9"/>
<evidence type="ECO:0000313" key="10">
    <source>
        <dbReference type="EMBL" id="MEJ5093172.1"/>
    </source>
</evidence>
<keyword evidence="5 9" id="KW-0547">Nucleotide-binding</keyword>
<keyword evidence="11" id="KW-1185">Reference proteome</keyword>
<comment type="similarity">
    <text evidence="2 9">Belongs to the gluconokinase GntK/GntV family.</text>
</comment>
<accession>A0ABU8Q0A9</accession>
<evidence type="ECO:0000256" key="3">
    <source>
        <dbReference type="ARBA" id="ARBA00012054"/>
    </source>
</evidence>
<evidence type="ECO:0000256" key="5">
    <source>
        <dbReference type="ARBA" id="ARBA00022741"/>
    </source>
</evidence>
<keyword evidence="6 9" id="KW-0418">Kinase</keyword>
<organism evidence="10 11">
    <name type="scientific">Sphingomonas molluscorum</name>
    <dbReference type="NCBI Taxonomy" id="418184"/>
    <lineage>
        <taxon>Bacteria</taxon>
        <taxon>Pseudomonadati</taxon>
        <taxon>Pseudomonadota</taxon>
        <taxon>Alphaproteobacteria</taxon>
        <taxon>Sphingomonadales</taxon>
        <taxon>Sphingomonadaceae</taxon>
        <taxon>Sphingomonas</taxon>
    </lineage>
</organism>
<dbReference type="CDD" id="cd02021">
    <property type="entry name" value="GntK"/>
    <property type="match status" value="1"/>
</dbReference>
<dbReference type="PANTHER" id="PTHR43442">
    <property type="entry name" value="GLUCONOKINASE-RELATED"/>
    <property type="match status" value="1"/>
</dbReference>
<evidence type="ECO:0000256" key="7">
    <source>
        <dbReference type="ARBA" id="ARBA00022840"/>
    </source>
</evidence>
<gene>
    <name evidence="10" type="ORF">WH159_01245</name>
</gene>
<evidence type="ECO:0000256" key="1">
    <source>
        <dbReference type="ARBA" id="ARBA00004761"/>
    </source>
</evidence>
<protein>
    <recommendedName>
        <fullName evidence="3 9">Gluconokinase</fullName>
        <ecNumber evidence="3 9">2.7.1.12</ecNumber>
    </recommendedName>
</protein>
<dbReference type="Proteomes" id="UP001380365">
    <property type="component" value="Unassembled WGS sequence"/>
</dbReference>
<comment type="caution">
    <text evidence="10">The sequence shown here is derived from an EMBL/GenBank/DDBJ whole genome shotgun (WGS) entry which is preliminary data.</text>
</comment>
<evidence type="ECO:0000313" key="11">
    <source>
        <dbReference type="Proteomes" id="UP001380365"/>
    </source>
</evidence>
<dbReference type="Pfam" id="PF13671">
    <property type="entry name" value="AAA_33"/>
    <property type="match status" value="1"/>
</dbReference>
<dbReference type="InterPro" id="IPR006001">
    <property type="entry name" value="Therm_gnt_kin"/>
</dbReference>
<evidence type="ECO:0000256" key="6">
    <source>
        <dbReference type="ARBA" id="ARBA00022777"/>
    </source>
</evidence>
<sequence>MGVSGTGKTTLSVRLGAELGCPVLEGDAFHSAASVAKMRAGHPLTDADRWPWLDRLGRAIGEASSTRGIAVAACSALKRAYRERLAAASAVPMYFVLLDTAREEIARRMASRDGHYMPPSLLDSQLATLERPMPDERALTLDAARTPESLCAEVRAWLDLVPASR</sequence>
<evidence type="ECO:0000256" key="9">
    <source>
        <dbReference type="RuleBase" id="RU363066"/>
    </source>
</evidence>
<dbReference type="PANTHER" id="PTHR43442:SF3">
    <property type="entry name" value="GLUCONOKINASE-RELATED"/>
    <property type="match status" value="1"/>
</dbReference>
<evidence type="ECO:0000256" key="2">
    <source>
        <dbReference type="ARBA" id="ARBA00008420"/>
    </source>
</evidence>
<comment type="catalytic activity">
    <reaction evidence="8 9">
        <text>D-gluconate + ATP = 6-phospho-D-gluconate + ADP + H(+)</text>
        <dbReference type="Rhea" id="RHEA:19433"/>
        <dbReference type="ChEBI" id="CHEBI:15378"/>
        <dbReference type="ChEBI" id="CHEBI:18391"/>
        <dbReference type="ChEBI" id="CHEBI:30616"/>
        <dbReference type="ChEBI" id="CHEBI:58759"/>
        <dbReference type="ChEBI" id="CHEBI:456216"/>
        <dbReference type="EC" id="2.7.1.12"/>
    </reaction>
</comment>
<keyword evidence="4 9" id="KW-0808">Transferase</keyword>
<dbReference type="EMBL" id="JBBGZA010000001">
    <property type="protein sequence ID" value="MEJ5093172.1"/>
    <property type="molecule type" value="Genomic_DNA"/>
</dbReference>
<keyword evidence="7 9" id="KW-0067">ATP-binding</keyword>
<dbReference type="NCBIfam" id="TIGR01313">
    <property type="entry name" value="therm_gnt_kin"/>
    <property type="match status" value="1"/>
</dbReference>